<evidence type="ECO:0000256" key="5">
    <source>
        <dbReference type="SAM" id="MobiDB-lite"/>
    </source>
</evidence>
<keyword evidence="8" id="KW-1185">Reference proteome</keyword>
<evidence type="ECO:0000256" key="6">
    <source>
        <dbReference type="SAM" id="SignalP"/>
    </source>
</evidence>
<evidence type="ECO:0000259" key="7">
    <source>
        <dbReference type="PROSITE" id="PS50240"/>
    </source>
</evidence>
<feature type="region of interest" description="Disordered" evidence="5">
    <location>
        <begin position="21"/>
        <end position="47"/>
    </location>
</feature>
<keyword evidence="4" id="KW-1015">Disulfide bond</keyword>
<organism evidence="8 9">
    <name type="scientific">Priapulus caudatus</name>
    <name type="common">Priapulid worm</name>
    <dbReference type="NCBI Taxonomy" id="37621"/>
    <lineage>
        <taxon>Eukaryota</taxon>
        <taxon>Metazoa</taxon>
        <taxon>Ecdysozoa</taxon>
        <taxon>Scalidophora</taxon>
        <taxon>Priapulida</taxon>
        <taxon>Priapulimorpha</taxon>
        <taxon>Priapulimorphida</taxon>
        <taxon>Priapulidae</taxon>
        <taxon>Priapulus</taxon>
    </lineage>
</organism>
<dbReference type="Proteomes" id="UP000695022">
    <property type="component" value="Unplaced"/>
</dbReference>
<feature type="compositionally biased region" description="Acidic residues" evidence="5">
    <location>
        <begin position="33"/>
        <end position="42"/>
    </location>
</feature>
<feature type="signal peptide" evidence="6">
    <location>
        <begin position="1"/>
        <end position="22"/>
    </location>
</feature>
<keyword evidence="3" id="KW-0720">Serine protease</keyword>
<protein>
    <submittedName>
        <fullName evidence="9">Mastin-like</fullName>
    </submittedName>
</protein>
<keyword evidence="2" id="KW-0378">Hydrolase</keyword>
<dbReference type="InterPro" id="IPR050430">
    <property type="entry name" value="Peptidase_S1"/>
</dbReference>
<reference evidence="9" key="1">
    <citation type="submission" date="2025-08" db="UniProtKB">
        <authorList>
            <consortium name="RefSeq"/>
        </authorList>
    </citation>
    <scope>IDENTIFICATION</scope>
</reference>
<sequence length="162" mass="18015">MRLEYVIAAALALAFLPHHAHAQGGNRRRPPSDPEEAIEYNDDPPSFPILPNGLRVPDAKETGREQVGDGFIVGGDPVADIADKPYQVALYRWRLVNSDWQLGFICGGVLITENWVATAAHCVNGLESPELYIVSFGTLRIYDWSPPDEKYRYVSLSSFSIE</sequence>
<dbReference type="SUPFAM" id="SSF50494">
    <property type="entry name" value="Trypsin-like serine proteases"/>
    <property type="match status" value="1"/>
</dbReference>
<evidence type="ECO:0000256" key="1">
    <source>
        <dbReference type="ARBA" id="ARBA00022670"/>
    </source>
</evidence>
<evidence type="ECO:0000256" key="3">
    <source>
        <dbReference type="ARBA" id="ARBA00022825"/>
    </source>
</evidence>
<dbReference type="Pfam" id="PF00089">
    <property type="entry name" value="Trypsin"/>
    <property type="match status" value="1"/>
</dbReference>
<dbReference type="PANTHER" id="PTHR24276:SF97">
    <property type="entry name" value="GH13245P2-RELATED"/>
    <property type="match status" value="1"/>
</dbReference>
<dbReference type="InterPro" id="IPR009003">
    <property type="entry name" value="Peptidase_S1_PA"/>
</dbReference>
<dbReference type="InterPro" id="IPR001254">
    <property type="entry name" value="Trypsin_dom"/>
</dbReference>
<gene>
    <name evidence="9" type="primary">LOC106816484</name>
</gene>
<dbReference type="GeneID" id="106816484"/>
<dbReference type="PROSITE" id="PS50240">
    <property type="entry name" value="TRYPSIN_DOM"/>
    <property type="match status" value="1"/>
</dbReference>
<evidence type="ECO:0000256" key="4">
    <source>
        <dbReference type="ARBA" id="ARBA00023157"/>
    </source>
</evidence>
<dbReference type="PANTHER" id="PTHR24276">
    <property type="entry name" value="POLYSERASE-RELATED"/>
    <property type="match status" value="1"/>
</dbReference>
<name>A0ABM1EWM4_PRICU</name>
<proteinExistence type="predicted"/>
<feature type="domain" description="Peptidase S1" evidence="7">
    <location>
        <begin position="72"/>
        <end position="162"/>
    </location>
</feature>
<dbReference type="RefSeq" id="XP_014676595.1">
    <property type="nucleotide sequence ID" value="XM_014821109.1"/>
</dbReference>
<dbReference type="InterPro" id="IPR043504">
    <property type="entry name" value="Peptidase_S1_PA_chymotrypsin"/>
</dbReference>
<keyword evidence="6" id="KW-0732">Signal</keyword>
<evidence type="ECO:0000313" key="8">
    <source>
        <dbReference type="Proteomes" id="UP000695022"/>
    </source>
</evidence>
<dbReference type="Gene3D" id="2.40.10.10">
    <property type="entry name" value="Trypsin-like serine proteases"/>
    <property type="match status" value="1"/>
</dbReference>
<feature type="chain" id="PRO_5047359706" evidence="6">
    <location>
        <begin position="23"/>
        <end position="162"/>
    </location>
</feature>
<evidence type="ECO:0000256" key="2">
    <source>
        <dbReference type="ARBA" id="ARBA00022801"/>
    </source>
</evidence>
<accession>A0ABM1EWM4</accession>
<keyword evidence="1" id="KW-0645">Protease</keyword>
<evidence type="ECO:0000313" key="9">
    <source>
        <dbReference type="RefSeq" id="XP_014676595.1"/>
    </source>
</evidence>